<evidence type="ECO:0000259" key="2">
    <source>
        <dbReference type="PROSITE" id="PS50011"/>
    </source>
</evidence>
<dbReference type="InterPro" id="IPR011009">
    <property type="entry name" value="Kinase-like_dom_sf"/>
</dbReference>
<name>A0AAD2D5S5_EUPCR</name>
<feature type="domain" description="Protein kinase" evidence="2">
    <location>
        <begin position="115"/>
        <end position="382"/>
    </location>
</feature>
<organism evidence="3 4">
    <name type="scientific">Euplotes crassus</name>
    <dbReference type="NCBI Taxonomy" id="5936"/>
    <lineage>
        <taxon>Eukaryota</taxon>
        <taxon>Sar</taxon>
        <taxon>Alveolata</taxon>
        <taxon>Ciliophora</taxon>
        <taxon>Intramacronucleata</taxon>
        <taxon>Spirotrichea</taxon>
        <taxon>Hypotrichia</taxon>
        <taxon>Euplotida</taxon>
        <taxon>Euplotidae</taxon>
        <taxon>Moneuplotes</taxon>
    </lineage>
</organism>
<feature type="region of interest" description="Disordered" evidence="1">
    <location>
        <begin position="569"/>
        <end position="608"/>
    </location>
</feature>
<dbReference type="PROSITE" id="PS50011">
    <property type="entry name" value="PROTEIN_KINASE_DOM"/>
    <property type="match status" value="1"/>
</dbReference>
<feature type="region of interest" description="Disordered" evidence="1">
    <location>
        <begin position="413"/>
        <end position="432"/>
    </location>
</feature>
<dbReference type="SUPFAM" id="SSF56112">
    <property type="entry name" value="Protein kinase-like (PK-like)"/>
    <property type="match status" value="1"/>
</dbReference>
<dbReference type="GO" id="GO:0004672">
    <property type="term" value="F:protein kinase activity"/>
    <property type="evidence" value="ECO:0007669"/>
    <property type="project" value="InterPro"/>
</dbReference>
<dbReference type="EMBL" id="CAMPGE010023666">
    <property type="protein sequence ID" value="CAI2381577.1"/>
    <property type="molecule type" value="Genomic_DNA"/>
</dbReference>
<evidence type="ECO:0000313" key="3">
    <source>
        <dbReference type="EMBL" id="CAI2381577.1"/>
    </source>
</evidence>
<dbReference type="Gene3D" id="1.10.510.10">
    <property type="entry name" value="Transferase(Phosphotransferase) domain 1"/>
    <property type="match status" value="1"/>
</dbReference>
<gene>
    <name evidence="3" type="ORF">ECRASSUSDP1_LOCUS23034</name>
</gene>
<evidence type="ECO:0000256" key="1">
    <source>
        <dbReference type="SAM" id="MobiDB-lite"/>
    </source>
</evidence>
<dbReference type="AlphaFoldDB" id="A0AAD2D5S5"/>
<dbReference type="Proteomes" id="UP001295684">
    <property type="component" value="Unassembled WGS sequence"/>
</dbReference>
<dbReference type="InterPro" id="IPR000719">
    <property type="entry name" value="Prot_kinase_dom"/>
</dbReference>
<feature type="compositionally biased region" description="Basic and acidic residues" evidence="1">
    <location>
        <begin position="573"/>
        <end position="587"/>
    </location>
</feature>
<feature type="compositionally biased region" description="Acidic residues" evidence="1">
    <location>
        <begin position="196"/>
        <end position="211"/>
    </location>
</feature>
<protein>
    <recommendedName>
        <fullName evidence="2">Protein kinase domain-containing protein</fullName>
    </recommendedName>
</protein>
<sequence length="608" mass="69774">MGAQCCKRKVVVASKDSYTNIIENSQLNQVYARTQMLRKKIEKKSTLNAQISNSNEKSNRNYGSTVDSNLRYEGSLQSEEECIKKLGAIRKTYHFRFRDSGAKELTKDEKEIFEYHKLELLGQGEISDVYCAINLTTQEPFVIKTFCFPEKEALLYHKPMNEAIKYMKEELKGYTAFCAYHNLYLDEREKEKELEEKELEEQEEAEGEETPEQGTSLSLTMDYIQESIQISESLENCEDFNEKIVRRIVVKIMKALGILQKNGLYHGRLNCNNVYIDQNWNIIMVDYGLMNALRVKNPLTTEEGIRLDILAMGIMILDMLGISFEKFDEKVYNEKKVPPNLISFLDTCFEGSIELEDLYIHPFILYDENGVEVSPVSSHRTLKESDLKNQANLGKYSSDNSIPGISKKFLTNGSVTTTNKQSDGERENQIPVPRESNSKNIFYKHYSKGSEILRKDGQKYSIVSNSNGDELGHFSYYCHEDSKGEKIEYRNSKQIHLNEDKTESDLDSVTTPIATSDMKSEFRDRFHDASGEVKRITMKSQRHLIGAKHRKTMVPPSIQQLTILEEASISMEQSREAESESEKEDKIANSLIPANTQMIVPNEQGNKQ</sequence>
<keyword evidence="4" id="KW-1185">Reference proteome</keyword>
<dbReference type="Pfam" id="PF00069">
    <property type="entry name" value="Pkinase"/>
    <property type="match status" value="1"/>
</dbReference>
<feature type="compositionally biased region" description="Polar residues" evidence="1">
    <location>
        <begin position="592"/>
        <end position="608"/>
    </location>
</feature>
<proteinExistence type="predicted"/>
<dbReference type="GO" id="GO:0005524">
    <property type="term" value="F:ATP binding"/>
    <property type="evidence" value="ECO:0007669"/>
    <property type="project" value="InterPro"/>
</dbReference>
<comment type="caution">
    <text evidence="3">The sequence shown here is derived from an EMBL/GenBank/DDBJ whole genome shotgun (WGS) entry which is preliminary data.</text>
</comment>
<feature type="region of interest" description="Disordered" evidence="1">
    <location>
        <begin position="191"/>
        <end position="216"/>
    </location>
</feature>
<accession>A0AAD2D5S5</accession>
<reference evidence="3" key="1">
    <citation type="submission" date="2023-07" db="EMBL/GenBank/DDBJ databases">
        <authorList>
            <consortium name="AG Swart"/>
            <person name="Singh M."/>
            <person name="Singh A."/>
            <person name="Seah K."/>
            <person name="Emmerich C."/>
        </authorList>
    </citation>
    <scope>NUCLEOTIDE SEQUENCE</scope>
    <source>
        <strain evidence="3">DP1</strain>
    </source>
</reference>
<dbReference type="SMART" id="SM00220">
    <property type="entry name" value="S_TKc"/>
    <property type="match status" value="1"/>
</dbReference>
<evidence type="ECO:0000313" key="4">
    <source>
        <dbReference type="Proteomes" id="UP001295684"/>
    </source>
</evidence>